<keyword evidence="2" id="KW-1185">Reference proteome</keyword>
<accession>A0A0C2FAE5</accession>
<protein>
    <submittedName>
        <fullName evidence="1">Uncharacterized protein</fullName>
    </submittedName>
</protein>
<organism evidence="1 2">
    <name type="scientific">Ancylostoma duodenale</name>
    <dbReference type="NCBI Taxonomy" id="51022"/>
    <lineage>
        <taxon>Eukaryota</taxon>
        <taxon>Metazoa</taxon>
        <taxon>Ecdysozoa</taxon>
        <taxon>Nematoda</taxon>
        <taxon>Chromadorea</taxon>
        <taxon>Rhabditida</taxon>
        <taxon>Rhabditina</taxon>
        <taxon>Rhabditomorpha</taxon>
        <taxon>Strongyloidea</taxon>
        <taxon>Ancylostomatidae</taxon>
        <taxon>Ancylostomatinae</taxon>
        <taxon>Ancylostoma</taxon>
    </lineage>
</organism>
<dbReference type="EMBL" id="KN772305">
    <property type="protein sequence ID" value="KIH45495.1"/>
    <property type="molecule type" value="Genomic_DNA"/>
</dbReference>
<gene>
    <name evidence="1" type="ORF">ANCDUO_24464</name>
</gene>
<dbReference type="Proteomes" id="UP000054047">
    <property type="component" value="Unassembled WGS sequence"/>
</dbReference>
<reference evidence="1 2" key="1">
    <citation type="submission" date="2013-12" db="EMBL/GenBank/DDBJ databases">
        <title>Draft genome of the parsitic nematode Ancylostoma duodenale.</title>
        <authorList>
            <person name="Mitreva M."/>
        </authorList>
    </citation>
    <scope>NUCLEOTIDE SEQUENCE [LARGE SCALE GENOMIC DNA]</scope>
    <source>
        <strain evidence="1 2">Zhejiang</strain>
    </source>
</reference>
<sequence>MMEIRNSVQLLMTIVDNVDFIHPNFTTFIYLEDNVKNLKVWAEFIFQLSLSTRRRHFGILHHLRKRIAPFCYASGRTECSLDE</sequence>
<evidence type="ECO:0000313" key="1">
    <source>
        <dbReference type="EMBL" id="KIH45495.1"/>
    </source>
</evidence>
<dbReference type="Gene3D" id="2.30.29.240">
    <property type="match status" value="1"/>
</dbReference>
<proteinExistence type="predicted"/>
<dbReference type="AlphaFoldDB" id="A0A0C2FAE5"/>
<dbReference type="OrthoDB" id="269822at2759"/>
<name>A0A0C2FAE5_9BILA</name>
<evidence type="ECO:0000313" key="2">
    <source>
        <dbReference type="Proteomes" id="UP000054047"/>
    </source>
</evidence>